<proteinExistence type="predicted"/>
<keyword evidence="2" id="KW-1185">Reference proteome</keyword>
<dbReference type="EMBL" id="JAJCIS010000005">
    <property type="protein sequence ID" value="MCB7387698.1"/>
    <property type="molecule type" value="Genomic_DNA"/>
</dbReference>
<organism evidence="1 2">
    <name type="scientific">Bariatricus massiliensis</name>
    <dbReference type="NCBI Taxonomy" id="1745713"/>
    <lineage>
        <taxon>Bacteria</taxon>
        <taxon>Bacillati</taxon>
        <taxon>Bacillota</taxon>
        <taxon>Clostridia</taxon>
        <taxon>Lachnospirales</taxon>
        <taxon>Lachnospiraceae</taxon>
        <taxon>Bariatricus</taxon>
    </lineage>
</organism>
<sequence length="93" mass="10805">MCENISLKQARDDYDYITSQYGEPCDFCGTLCNNDLLSSILEGKITRKEAYIQMIEYIWQNGLETGNNGGSTEFFPDETDKRIQRIKERYSID</sequence>
<evidence type="ECO:0000313" key="1">
    <source>
        <dbReference type="EMBL" id="MCB7387698.1"/>
    </source>
</evidence>
<reference evidence="1 2" key="1">
    <citation type="submission" date="2021-10" db="EMBL/GenBank/DDBJ databases">
        <title>Collection of gut derived symbiotic bacterial strains cultured from healthy donors.</title>
        <authorList>
            <person name="Lin H."/>
            <person name="Littmann E."/>
            <person name="Kohout C."/>
            <person name="Pamer E.G."/>
        </authorList>
    </citation>
    <scope>NUCLEOTIDE SEQUENCE [LARGE SCALE GENOMIC DNA]</scope>
    <source>
        <strain evidence="1 2">DFI.1.165</strain>
    </source>
</reference>
<protein>
    <submittedName>
        <fullName evidence="1">Uncharacterized protein</fullName>
    </submittedName>
</protein>
<dbReference type="Proteomes" id="UP001299546">
    <property type="component" value="Unassembled WGS sequence"/>
</dbReference>
<comment type="caution">
    <text evidence="1">The sequence shown here is derived from an EMBL/GenBank/DDBJ whole genome shotgun (WGS) entry which is preliminary data.</text>
</comment>
<dbReference type="RefSeq" id="WP_066737133.1">
    <property type="nucleotide sequence ID" value="NZ_JAJCIQ010000006.1"/>
</dbReference>
<evidence type="ECO:0000313" key="2">
    <source>
        <dbReference type="Proteomes" id="UP001299546"/>
    </source>
</evidence>
<name>A0ABS8DH05_9FIRM</name>
<gene>
    <name evidence="1" type="ORF">LIZ65_10410</name>
</gene>
<accession>A0ABS8DH05</accession>